<dbReference type="PIRSF" id="PIRSF005962">
    <property type="entry name" value="Pept_M20D_amidohydro"/>
    <property type="match status" value="1"/>
</dbReference>
<dbReference type="InterPro" id="IPR036264">
    <property type="entry name" value="Bact_exopeptidase_dim_dom"/>
</dbReference>
<protein>
    <submittedName>
        <fullName evidence="2">M20 family metallopeptidase</fullName>
    </submittedName>
</protein>
<name>A0ABP4KBK4_9ACTN</name>
<dbReference type="EMBL" id="BAAAQD010000001">
    <property type="protein sequence ID" value="GAA1500812.1"/>
    <property type="molecule type" value="Genomic_DNA"/>
</dbReference>
<organism evidence="2 3">
    <name type="scientific">Dactylosporangium maewongense</name>
    <dbReference type="NCBI Taxonomy" id="634393"/>
    <lineage>
        <taxon>Bacteria</taxon>
        <taxon>Bacillati</taxon>
        <taxon>Actinomycetota</taxon>
        <taxon>Actinomycetes</taxon>
        <taxon>Micromonosporales</taxon>
        <taxon>Micromonosporaceae</taxon>
        <taxon>Dactylosporangium</taxon>
    </lineage>
</organism>
<proteinExistence type="predicted"/>
<evidence type="ECO:0000259" key="1">
    <source>
        <dbReference type="Pfam" id="PF07687"/>
    </source>
</evidence>
<dbReference type="Proteomes" id="UP001501470">
    <property type="component" value="Unassembled WGS sequence"/>
</dbReference>
<dbReference type="InterPro" id="IPR011650">
    <property type="entry name" value="Peptidase_M20_dimer"/>
</dbReference>
<keyword evidence="3" id="KW-1185">Reference proteome</keyword>
<sequence>MVARGGTVCGMGLRDDLIDLRRDLHRHPEIGLDLPRTQRKVLAALEGLPLEVTTGTALSSVTAVLRGGRRGGADSPAVLLRGDMDALPVTELADVPFASAVPGAMHACGHDLHTAGLVGAAHLLAGRRDELAGDVVFMFQPGEEGCNGAGLMIDEGVLDAAGSTVVAAYGLHVLATDFPRGVFACRPGALMSAAAGLYVRVVGAGGHGSAPHDARDPIPAACEMVTALQTMVGRRFSPFEPVVLTVGEFHAGTLRNVIPDEAVFSATVRTFSVAAAEQIAQDSVRLCEGIAAAHGLRAEVRFEPEYPVTVNDDTEAAFVASTVRDVFGADRFQHMEHPDPGSEDFSRVLQRVPGAYLFLGAAGGDDHTVMPNNHSPRAVFDDSVLHDGAVLLAELARRRLTPEPGA</sequence>
<accession>A0ABP4KBK4</accession>
<dbReference type="NCBIfam" id="TIGR01891">
    <property type="entry name" value="amidohydrolases"/>
    <property type="match status" value="1"/>
</dbReference>
<dbReference type="CDD" id="cd03886">
    <property type="entry name" value="M20_Acy1"/>
    <property type="match status" value="1"/>
</dbReference>
<dbReference type="SUPFAM" id="SSF55031">
    <property type="entry name" value="Bacterial exopeptidase dimerisation domain"/>
    <property type="match status" value="1"/>
</dbReference>
<dbReference type="Pfam" id="PF01546">
    <property type="entry name" value="Peptidase_M20"/>
    <property type="match status" value="1"/>
</dbReference>
<gene>
    <name evidence="2" type="ORF">GCM10009827_007740</name>
</gene>
<comment type="caution">
    <text evidence="2">The sequence shown here is derived from an EMBL/GenBank/DDBJ whole genome shotgun (WGS) entry which is preliminary data.</text>
</comment>
<reference evidence="3" key="1">
    <citation type="journal article" date="2019" name="Int. J. Syst. Evol. Microbiol.">
        <title>The Global Catalogue of Microorganisms (GCM) 10K type strain sequencing project: providing services to taxonomists for standard genome sequencing and annotation.</title>
        <authorList>
            <consortium name="The Broad Institute Genomics Platform"/>
            <consortium name="The Broad Institute Genome Sequencing Center for Infectious Disease"/>
            <person name="Wu L."/>
            <person name="Ma J."/>
        </authorList>
    </citation>
    <scope>NUCLEOTIDE SEQUENCE [LARGE SCALE GENOMIC DNA]</scope>
    <source>
        <strain evidence="3">JCM 15933</strain>
    </source>
</reference>
<dbReference type="SUPFAM" id="SSF53187">
    <property type="entry name" value="Zn-dependent exopeptidases"/>
    <property type="match status" value="1"/>
</dbReference>
<dbReference type="InterPro" id="IPR017439">
    <property type="entry name" value="Amidohydrolase"/>
</dbReference>
<dbReference type="PANTHER" id="PTHR11014:SF63">
    <property type="entry name" value="METALLOPEPTIDASE, PUTATIVE (AFU_ORTHOLOGUE AFUA_6G09600)-RELATED"/>
    <property type="match status" value="1"/>
</dbReference>
<dbReference type="InterPro" id="IPR002933">
    <property type="entry name" value="Peptidase_M20"/>
</dbReference>
<evidence type="ECO:0000313" key="3">
    <source>
        <dbReference type="Proteomes" id="UP001501470"/>
    </source>
</evidence>
<dbReference type="Pfam" id="PF07687">
    <property type="entry name" value="M20_dimer"/>
    <property type="match status" value="1"/>
</dbReference>
<dbReference type="PANTHER" id="PTHR11014">
    <property type="entry name" value="PEPTIDASE M20 FAMILY MEMBER"/>
    <property type="match status" value="1"/>
</dbReference>
<evidence type="ECO:0000313" key="2">
    <source>
        <dbReference type="EMBL" id="GAA1500812.1"/>
    </source>
</evidence>
<dbReference type="Gene3D" id="3.30.70.360">
    <property type="match status" value="1"/>
</dbReference>
<dbReference type="Gene3D" id="3.40.630.10">
    <property type="entry name" value="Zn peptidases"/>
    <property type="match status" value="1"/>
</dbReference>
<feature type="domain" description="Peptidase M20 dimerisation" evidence="1">
    <location>
        <begin position="194"/>
        <end position="287"/>
    </location>
</feature>